<dbReference type="EMBL" id="ARZY01000008">
    <property type="protein sequence ID" value="EWH10865.1"/>
    <property type="molecule type" value="Genomic_DNA"/>
</dbReference>
<comment type="caution">
    <text evidence="4">The sequence shown here is derived from an EMBL/GenBank/DDBJ whole genome shotgun (WGS) entry which is preliminary data.</text>
</comment>
<evidence type="ECO:0000256" key="2">
    <source>
        <dbReference type="SAM" id="SignalP"/>
    </source>
</evidence>
<proteinExistence type="predicted"/>
<evidence type="ECO:0000259" key="3">
    <source>
        <dbReference type="Pfam" id="PF13505"/>
    </source>
</evidence>
<organism evidence="4 5">
    <name type="scientific">Catenovulum agarivorans DS-2</name>
    <dbReference type="NCBI Taxonomy" id="1328313"/>
    <lineage>
        <taxon>Bacteria</taxon>
        <taxon>Pseudomonadati</taxon>
        <taxon>Pseudomonadota</taxon>
        <taxon>Gammaproteobacteria</taxon>
        <taxon>Alteromonadales</taxon>
        <taxon>Alteromonadaceae</taxon>
        <taxon>Catenovulum</taxon>
    </lineage>
</organism>
<evidence type="ECO:0000313" key="5">
    <source>
        <dbReference type="Proteomes" id="UP000019276"/>
    </source>
</evidence>
<feature type="domain" description="Outer membrane protein beta-barrel" evidence="3">
    <location>
        <begin position="14"/>
        <end position="191"/>
    </location>
</feature>
<keyword evidence="4" id="KW-0812">Transmembrane</keyword>
<dbReference type="AlphaFoldDB" id="W7QZT9"/>
<reference evidence="4 5" key="1">
    <citation type="journal article" date="2014" name="Genome Announc.">
        <title>Draft Genome Sequence of the Agar-Degrading Bacterium Catenovulum sp. Strain DS-2, Isolated from Intestines of Haliotis diversicolor.</title>
        <authorList>
            <person name="Shan D."/>
            <person name="Li X."/>
            <person name="Gu Z."/>
            <person name="Wei G."/>
            <person name="Gao Z."/>
            <person name="Shao Z."/>
        </authorList>
    </citation>
    <scope>NUCLEOTIDE SEQUENCE [LARGE SCALE GENOMIC DNA]</scope>
    <source>
        <strain evidence="4 5">DS-2</strain>
    </source>
</reference>
<gene>
    <name evidence="4" type="ORF">DS2_06226</name>
</gene>
<dbReference type="Pfam" id="PF13505">
    <property type="entry name" value="OMP_b-brl"/>
    <property type="match status" value="1"/>
</dbReference>
<dbReference type="InterPro" id="IPR011250">
    <property type="entry name" value="OMP/PagP_B-barrel"/>
</dbReference>
<name>W7QZT9_9ALTE</name>
<dbReference type="Gene3D" id="2.40.160.20">
    <property type="match status" value="1"/>
</dbReference>
<evidence type="ECO:0000313" key="4">
    <source>
        <dbReference type="EMBL" id="EWH10865.1"/>
    </source>
</evidence>
<keyword evidence="5" id="KW-1185">Reference proteome</keyword>
<keyword evidence="4" id="KW-0472">Membrane</keyword>
<dbReference type="SUPFAM" id="SSF56925">
    <property type="entry name" value="OMPA-like"/>
    <property type="match status" value="1"/>
</dbReference>
<dbReference type="Proteomes" id="UP000019276">
    <property type="component" value="Unassembled WGS sequence"/>
</dbReference>
<dbReference type="RefSeq" id="WP_035013819.1">
    <property type="nucleotide sequence ID" value="NZ_ARZY01000008.1"/>
</dbReference>
<dbReference type="OrthoDB" id="7620169at2"/>
<evidence type="ECO:0000256" key="1">
    <source>
        <dbReference type="ARBA" id="ARBA00022729"/>
    </source>
</evidence>
<accession>W7QZT9</accession>
<protein>
    <submittedName>
        <fullName evidence="4">OmpA-like transmembrane region</fullName>
    </submittedName>
</protein>
<feature type="chain" id="PRO_5004901446" evidence="2">
    <location>
        <begin position="23"/>
        <end position="191"/>
    </location>
</feature>
<dbReference type="InterPro" id="IPR027385">
    <property type="entry name" value="Beta-barrel_OMP"/>
</dbReference>
<keyword evidence="1 2" id="KW-0732">Signal</keyword>
<sequence>MKLPHVLCLTSSLLMTSAAVSADTSDDVDHFGPYVGAGYGLLNVDGDDFDEEDNAYTLYVGKQVHQMFSIEGGYIDFGQYGNDSYNSELDGYTLGFKLGLPVHDAVTVFAKGGRLWWDAELNAATANGEVDGSDNFYGVGASFAVSQGWDLRLDYTRFDVEFERDEIGILAEIDDLDRKVDLASISVQYTF</sequence>
<feature type="signal peptide" evidence="2">
    <location>
        <begin position="1"/>
        <end position="22"/>
    </location>
</feature>
<dbReference type="eggNOG" id="COG3637">
    <property type="taxonomic scope" value="Bacteria"/>
</dbReference>
<dbReference type="STRING" id="1328313.DS2_06226"/>